<evidence type="ECO:0000313" key="4">
    <source>
        <dbReference type="Proteomes" id="UP001648503"/>
    </source>
</evidence>
<dbReference type="Proteomes" id="UP001648503">
    <property type="component" value="Unassembled WGS sequence"/>
</dbReference>
<proteinExistence type="predicted"/>
<gene>
    <name evidence="3" type="ORF">BASA50_008960</name>
</gene>
<dbReference type="InterPro" id="IPR001206">
    <property type="entry name" value="Diacylglycerol_kinase_cat_dom"/>
</dbReference>
<dbReference type="InterPro" id="IPR050187">
    <property type="entry name" value="Lipid_Phosphate_FormReg"/>
</dbReference>
<feature type="compositionally biased region" description="Low complexity" evidence="1">
    <location>
        <begin position="458"/>
        <end position="468"/>
    </location>
</feature>
<comment type="caution">
    <text evidence="3">The sequence shown here is derived from an EMBL/GenBank/DDBJ whole genome shotgun (WGS) entry which is preliminary data.</text>
</comment>
<sequence>MLGIHIQVVDSLYPLAPSQQKVALTVTETHLKWTDGQTETTLALESIVGASHIMPITKTSTSKPFSLGVYCGKFFNRLAYTNIASMISPAPTGYWQINALDLSKNEAGDMLKPVLRTIQFEAADASSATGTVNTLLDKMYPDRQEKKILFILNPYGGTKKAKKLFTTTVLPFMKMAGYGDHHQLIETQHPGHAITIANDLDVKNYKCAVTISGDGILHEFISGLFSRSDWNTARQLPVGTIGAGSANAMCKNMDMNFPELGIITTLKGHTKPTDIFSFTQDNVRMFSHLLVMFAFVADVDIGSEKYRYMGEIRLTLAALVRLVKIRNYKAKLYVLTSENGEKYKVDQTKQPMVAGLPTIYTSLGSTSYRDWPLQVDAYFQLFIASNFPWVSSEFLIAPLSKIDDGEMTVVWSENMGSMRVLKTLLNQESGESLTYDAVKHTKALAFAIEPDAYTYQIPSSSVPEPSSSNAKNPSQKSRLGIMDVSGEKVSYSPIVVEVHTKMLNLVVPPWLDMGRWEKPFMEKYGSKLKPL</sequence>
<evidence type="ECO:0000313" key="3">
    <source>
        <dbReference type="EMBL" id="KAH6590960.1"/>
    </source>
</evidence>
<evidence type="ECO:0000259" key="2">
    <source>
        <dbReference type="PROSITE" id="PS50146"/>
    </source>
</evidence>
<dbReference type="Gene3D" id="2.60.200.40">
    <property type="match status" value="1"/>
</dbReference>
<organism evidence="3 4">
    <name type="scientific">Batrachochytrium salamandrivorans</name>
    <dbReference type="NCBI Taxonomy" id="1357716"/>
    <lineage>
        <taxon>Eukaryota</taxon>
        <taxon>Fungi</taxon>
        <taxon>Fungi incertae sedis</taxon>
        <taxon>Chytridiomycota</taxon>
        <taxon>Chytridiomycota incertae sedis</taxon>
        <taxon>Chytridiomycetes</taxon>
        <taxon>Rhizophydiales</taxon>
        <taxon>Rhizophydiales incertae sedis</taxon>
        <taxon>Batrachochytrium</taxon>
    </lineage>
</organism>
<dbReference type="PANTHER" id="PTHR12358:SF31">
    <property type="entry name" value="ACYLGLYCEROL KINASE, MITOCHONDRIAL"/>
    <property type="match status" value="1"/>
</dbReference>
<name>A0ABQ8F2F1_9FUNG</name>
<dbReference type="InterPro" id="IPR017438">
    <property type="entry name" value="ATP-NAD_kinase_N"/>
</dbReference>
<dbReference type="InterPro" id="IPR016064">
    <property type="entry name" value="NAD/diacylglycerol_kinase_sf"/>
</dbReference>
<dbReference type="Pfam" id="PF00781">
    <property type="entry name" value="DAGK_cat"/>
    <property type="match status" value="1"/>
</dbReference>
<keyword evidence="4" id="KW-1185">Reference proteome</keyword>
<feature type="region of interest" description="Disordered" evidence="1">
    <location>
        <begin position="458"/>
        <end position="479"/>
    </location>
</feature>
<dbReference type="Gene3D" id="3.40.50.10330">
    <property type="entry name" value="Probable inorganic polyphosphate/atp-NAD kinase, domain 1"/>
    <property type="match status" value="1"/>
</dbReference>
<accession>A0ABQ8F2F1</accession>
<reference evidence="3 4" key="1">
    <citation type="submission" date="2021-02" db="EMBL/GenBank/DDBJ databases">
        <title>Variation within the Batrachochytrium salamandrivorans European outbreak.</title>
        <authorList>
            <person name="Kelly M."/>
            <person name="Pasmans F."/>
            <person name="Shea T.P."/>
            <person name="Munoz J.F."/>
            <person name="Carranza S."/>
            <person name="Cuomo C.A."/>
            <person name="Martel A."/>
        </authorList>
    </citation>
    <scope>NUCLEOTIDE SEQUENCE [LARGE SCALE GENOMIC DNA]</scope>
    <source>
        <strain evidence="3 4">AMFP18/2</strain>
    </source>
</reference>
<dbReference type="SMART" id="SM00046">
    <property type="entry name" value="DAGKc"/>
    <property type="match status" value="1"/>
</dbReference>
<dbReference type="EMBL" id="JAFCIX010000418">
    <property type="protein sequence ID" value="KAH6590960.1"/>
    <property type="molecule type" value="Genomic_DNA"/>
</dbReference>
<dbReference type="SUPFAM" id="SSF111331">
    <property type="entry name" value="NAD kinase/diacylglycerol kinase-like"/>
    <property type="match status" value="1"/>
</dbReference>
<feature type="domain" description="DAGKc" evidence="2">
    <location>
        <begin position="143"/>
        <end position="282"/>
    </location>
</feature>
<protein>
    <recommendedName>
        <fullName evidence="2">DAGKc domain-containing protein</fullName>
    </recommendedName>
</protein>
<dbReference type="PANTHER" id="PTHR12358">
    <property type="entry name" value="SPHINGOSINE KINASE"/>
    <property type="match status" value="1"/>
</dbReference>
<dbReference type="PROSITE" id="PS50146">
    <property type="entry name" value="DAGK"/>
    <property type="match status" value="1"/>
</dbReference>
<evidence type="ECO:0000256" key="1">
    <source>
        <dbReference type="SAM" id="MobiDB-lite"/>
    </source>
</evidence>